<dbReference type="EMBL" id="GGEC01018886">
    <property type="protein sequence ID" value="MBW99369.1"/>
    <property type="molecule type" value="Transcribed_RNA"/>
</dbReference>
<reference evidence="1" key="1">
    <citation type="submission" date="2018-02" db="EMBL/GenBank/DDBJ databases">
        <title>Rhizophora mucronata_Transcriptome.</title>
        <authorList>
            <person name="Meera S.P."/>
            <person name="Sreeshan A."/>
            <person name="Augustine A."/>
        </authorList>
    </citation>
    <scope>NUCLEOTIDE SEQUENCE</scope>
    <source>
        <tissue evidence="1">Leaf</tissue>
    </source>
</reference>
<dbReference type="AlphaFoldDB" id="A0A2P2K0X6"/>
<accession>A0A2P2K0X6</accession>
<evidence type="ECO:0000313" key="1">
    <source>
        <dbReference type="EMBL" id="MBW99369.1"/>
    </source>
</evidence>
<sequence length="116" mass="13101">MYNKGRKTQKMPILTYIKKQLVTLILVTCSLCHKYTLYKSMRTLSSDSWACLEQRCLKDFIASIASPALSSRFITTAMSLRALSTLSPAFIAFQNQTIAASESFSTSFICMEKKCF</sequence>
<protein>
    <submittedName>
        <fullName evidence="1">Uncharacterized protein MANES_03G149600</fullName>
    </submittedName>
</protein>
<name>A0A2P2K0X6_RHIMU</name>
<organism evidence="1">
    <name type="scientific">Rhizophora mucronata</name>
    <name type="common">Asiatic mangrove</name>
    <dbReference type="NCBI Taxonomy" id="61149"/>
    <lineage>
        <taxon>Eukaryota</taxon>
        <taxon>Viridiplantae</taxon>
        <taxon>Streptophyta</taxon>
        <taxon>Embryophyta</taxon>
        <taxon>Tracheophyta</taxon>
        <taxon>Spermatophyta</taxon>
        <taxon>Magnoliopsida</taxon>
        <taxon>eudicotyledons</taxon>
        <taxon>Gunneridae</taxon>
        <taxon>Pentapetalae</taxon>
        <taxon>rosids</taxon>
        <taxon>fabids</taxon>
        <taxon>Malpighiales</taxon>
        <taxon>Rhizophoraceae</taxon>
        <taxon>Rhizophora</taxon>
    </lineage>
</organism>
<proteinExistence type="predicted"/>